<evidence type="ECO:0000313" key="2">
    <source>
        <dbReference type="EMBL" id="KAK4563004.1"/>
    </source>
</evidence>
<dbReference type="Gene3D" id="1.25.40.10">
    <property type="entry name" value="Tetratricopeptide repeat domain"/>
    <property type="match status" value="2"/>
</dbReference>
<evidence type="ECO:0000256" key="1">
    <source>
        <dbReference type="ARBA" id="ARBA00022737"/>
    </source>
</evidence>
<accession>A0AAN7E5B8</accession>
<evidence type="ECO:0000313" key="3">
    <source>
        <dbReference type="Proteomes" id="UP001324115"/>
    </source>
</evidence>
<organism evidence="2 3">
    <name type="scientific">Quercus rubra</name>
    <name type="common">Northern red oak</name>
    <name type="synonym">Quercus borealis</name>
    <dbReference type="NCBI Taxonomy" id="3512"/>
    <lineage>
        <taxon>Eukaryota</taxon>
        <taxon>Viridiplantae</taxon>
        <taxon>Streptophyta</taxon>
        <taxon>Embryophyta</taxon>
        <taxon>Tracheophyta</taxon>
        <taxon>Spermatophyta</taxon>
        <taxon>Magnoliopsida</taxon>
        <taxon>eudicotyledons</taxon>
        <taxon>Gunneridae</taxon>
        <taxon>Pentapetalae</taxon>
        <taxon>rosids</taxon>
        <taxon>fabids</taxon>
        <taxon>Fagales</taxon>
        <taxon>Fagaceae</taxon>
        <taxon>Quercus</taxon>
    </lineage>
</organism>
<reference evidence="2 3" key="1">
    <citation type="journal article" date="2023" name="G3 (Bethesda)">
        <title>A haplotype-resolved chromosome-scale genome for Quercus rubra L. provides insights into the genetics of adaptive traits for red oak species.</title>
        <authorList>
            <person name="Kapoor B."/>
            <person name="Jenkins J."/>
            <person name="Schmutz J."/>
            <person name="Zhebentyayeva T."/>
            <person name="Kuelheim C."/>
            <person name="Coggeshall M."/>
            <person name="Heim C."/>
            <person name="Lasky J.R."/>
            <person name="Leites L."/>
            <person name="Islam-Faridi N."/>
            <person name="Romero-Severson J."/>
            <person name="DeLeo V.L."/>
            <person name="Lucas S.M."/>
            <person name="Lazic D."/>
            <person name="Gailing O."/>
            <person name="Carlson J."/>
            <person name="Staton M."/>
        </authorList>
    </citation>
    <scope>NUCLEOTIDE SEQUENCE [LARGE SCALE GENOMIC DNA]</scope>
    <source>
        <strain evidence="2">Pseudo-F2</strain>
    </source>
</reference>
<evidence type="ECO:0008006" key="4">
    <source>
        <dbReference type="Google" id="ProtNLM"/>
    </source>
</evidence>
<dbReference type="PANTHER" id="PTHR47539:SF1">
    <property type="entry name" value="PENTATRICOPEPTIDE REPEAT-CONTAINING PROTEIN OTP51, CHLOROPLASTIC"/>
    <property type="match status" value="1"/>
</dbReference>
<dbReference type="Proteomes" id="UP001324115">
    <property type="component" value="Unassembled WGS sequence"/>
</dbReference>
<dbReference type="GO" id="GO:0000373">
    <property type="term" value="P:Group II intron splicing"/>
    <property type="evidence" value="ECO:0007669"/>
    <property type="project" value="TreeGrafter"/>
</dbReference>
<keyword evidence="1" id="KW-0677">Repeat</keyword>
<dbReference type="Pfam" id="PF01535">
    <property type="entry name" value="PPR"/>
    <property type="match status" value="3"/>
</dbReference>
<name>A0AAN7E5B8_QUERU</name>
<gene>
    <name evidence="2" type="ORF">RGQ29_005477</name>
</gene>
<comment type="caution">
    <text evidence="2">The sequence shown here is derived from an EMBL/GenBank/DDBJ whole genome shotgun (WGS) entry which is preliminary data.</text>
</comment>
<proteinExistence type="predicted"/>
<dbReference type="GO" id="GO:0045292">
    <property type="term" value="P:mRNA cis splicing, via spliceosome"/>
    <property type="evidence" value="ECO:0007669"/>
    <property type="project" value="TreeGrafter"/>
</dbReference>
<dbReference type="GO" id="GO:0048564">
    <property type="term" value="P:photosystem I assembly"/>
    <property type="evidence" value="ECO:0007669"/>
    <property type="project" value="TreeGrafter"/>
</dbReference>
<sequence>MLVSRAQFQKPQKPFPLLAAASASSSHSTFVEHLACEPETNENWDFNNSSESEAVFDFDKNDESLNLKHLPLALDVKELEELPEQWRRSKLVWLCKELLAHKAGKLVQMLNAQRKWMRQADATFVAVHCLRICENEAGFKLADYMCKERKFSKCGEIFNDIINQGRVPSCSSYNRMIQLGGYLPKLSLHNSLFRALASQPGASSKHYLKQAKFIFHNVVTSGLEIHKISMEMQDAGIEEGREVLVPILKACSKEGDVEEAEKAWLKLLHSEGGIPPQAFVYKMEAYSKIGEPMKSLEIFREMQEQLGSTNVAAHHKIIEILCKAQEVELAESLMIEFIKSNLKPLTPSYIDMMSMYFNLSLHDNLVLAFCQCLEKCQPNCTIYSIYLDSFVKVGNLDKAENIFNQILCDGAINYVKAEKIYDLLCQKKHDIDSSLMEKLDYVLSLSRKEIKKPTFYMMSTMSGYVLLVGHVKKAGIYHIDFVPSHTLIYSTWFWKLIEPYILDDLKDFLEVVFSTPENNLLESQVNCYDSGFESDEMLSNSSDDGNS</sequence>
<keyword evidence="3" id="KW-1185">Reference proteome</keyword>
<dbReference type="PANTHER" id="PTHR47539">
    <property type="entry name" value="PENTATRICOPEPTIDE REPEAT-CONTAINING PROTEIN OTP51, CHLOROPLASTIC"/>
    <property type="match status" value="1"/>
</dbReference>
<dbReference type="AlphaFoldDB" id="A0AAN7E5B8"/>
<dbReference type="EMBL" id="JAXUIC010000011">
    <property type="protein sequence ID" value="KAK4563004.1"/>
    <property type="molecule type" value="Genomic_DNA"/>
</dbReference>
<dbReference type="InterPro" id="IPR052500">
    <property type="entry name" value="Chloro/Mito_RNA_Process"/>
</dbReference>
<dbReference type="SUPFAM" id="SSF81901">
    <property type="entry name" value="HCP-like"/>
    <property type="match status" value="1"/>
</dbReference>
<dbReference type="InterPro" id="IPR002885">
    <property type="entry name" value="PPR_rpt"/>
</dbReference>
<dbReference type="InterPro" id="IPR011990">
    <property type="entry name" value="TPR-like_helical_dom_sf"/>
</dbReference>
<protein>
    <recommendedName>
        <fullName evidence="4">Pentatricopeptide repeat-containing protein</fullName>
    </recommendedName>
</protein>